<evidence type="ECO:0000256" key="2">
    <source>
        <dbReference type="ARBA" id="ARBA00004922"/>
    </source>
</evidence>
<dbReference type="EMBL" id="KN846953">
    <property type="protein sequence ID" value="KIV80819.1"/>
    <property type="molecule type" value="Genomic_DNA"/>
</dbReference>
<comment type="similarity">
    <text evidence="3 10">Belongs to the RFT1 family.</text>
</comment>
<feature type="transmembrane region" description="Helical" evidence="10">
    <location>
        <begin position="391"/>
        <end position="412"/>
    </location>
</feature>
<proteinExistence type="inferred from homology"/>
<comment type="function">
    <text evidence="9 10">Intramembrane glycolipid transporter that operates in the biosynthetic pathway of dolichol-linked oligosaccharides, the glycan precursors employed in protein asparagine (N)-glycosylation. The sequential addition of sugars to dolichol pyrophosphate produces dolichol-linked oligosaccharides containing fourteen sugars, including two GlcNAcs, nine mannoses and three glucoses. Once assembled, the oligosaccharide is transferred from the lipid to nascent proteins by oligosaccharyltransferases. The assembly of dolichol-linked oligosaccharides begins on the cytosolic side of the endoplasmic reticulum membrane and finishes in its lumen. RFT1 could mediate the translocation of the cytosolically oriented intermediate DolPP-GlcNAc2Man5, produced by ALG11, into the ER lumen where dolichol-linked oligosaccharides assembly continues. However, the intramembrane lipid transporter activity could not be confirmed in vitro.</text>
</comment>
<dbReference type="Pfam" id="PF04506">
    <property type="entry name" value="Rft-1"/>
    <property type="match status" value="1"/>
</dbReference>
<protein>
    <recommendedName>
        <fullName evidence="8 10">Man(5)GlcNAc(2)-PP-dolichol translocation protein RFT1</fullName>
    </recommendedName>
</protein>
<dbReference type="InterPro" id="IPR007594">
    <property type="entry name" value="RFT1"/>
</dbReference>
<feature type="transmembrane region" description="Helical" evidence="10">
    <location>
        <begin position="361"/>
        <end position="379"/>
    </location>
</feature>
<reference evidence="12 13" key="1">
    <citation type="submission" date="2015-01" db="EMBL/GenBank/DDBJ databases">
        <title>The Genome Sequence of Exophiala sideris CBS121828.</title>
        <authorList>
            <consortium name="The Broad Institute Genomics Platform"/>
            <person name="Cuomo C."/>
            <person name="de Hoog S."/>
            <person name="Gorbushina A."/>
            <person name="Stielow B."/>
            <person name="Teixiera M."/>
            <person name="Abouelleil A."/>
            <person name="Chapman S.B."/>
            <person name="Priest M."/>
            <person name="Young S.K."/>
            <person name="Wortman J."/>
            <person name="Nusbaum C."/>
            <person name="Birren B."/>
        </authorList>
    </citation>
    <scope>NUCLEOTIDE SEQUENCE [LARGE SCALE GENOMIC DNA]</scope>
    <source>
        <strain evidence="12 13">CBS 121828</strain>
    </source>
</reference>
<evidence type="ECO:0000256" key="4">
    <source>
        <dbReference type="ARBA" id="ARBA00022692"/>
    </source>
</evidence>
<evidence type="ECO:0000256" key="6">
    <source>
        <dbReference type="ARBA" id="ARBA00022989"/>
    </source>
</evidence>
<feature type="transmembrane region" description="Helical" evidence="10">
    <location>
        <begin position="195"/>
        <end position="219"/>
    </location>
</feature>
<dbReference type="GO" id="GO:0005789">
    <property type="term" value="C:endoplasmic reticulum membrane"/>
    <property type="evidence" value="ECO:0007669"/>
    <property type="project" value="UniProtKB-SubCell"/>
</dbReference>
<accession>A0A0D1YIG9</accession>
<evidence type="ECO:0000256" key="8">
    <source>
        <dbReference type="ARBA" id="ARBA00044793"/>
    </source>
</evidence>
<evidence type="ECO:0000256" key="11">
    <source>
        <dbReference type="SAM" id="MobiDB-lite"/>
    </source>
</evidence>
<evidence type="ECO:0000256" key="9">
    <source>
        <dbReference type="ARBA" id="ARBA00045912"/>
    </source>
</evidence>
<dbReference type="PANTHER" id="PTHR13117:SF5">
    <property type="entry name" value="PROTEIN RFT1 HOMOLOG"/>
    <property type="match status" value="1"/>
</dbReference>
<comment type="subcellular location">
    <subcellularLocation>
        <location evidence="1 10">Endoplasmic reticulum membrane</location>
        <topology evidence="1 10">Multi-pass membrane protein</topology>
    </subcellularLocation>
</comment>
<feature type="transmembrane region" description="Helical" evidence="10">
    <location>
        <begin position="139"/>
        <end position="159"/>
    </location>
</feature>
<evidence type="ECO:0000313" key="12">
    <source>
        <dbReference type="EMBL" id="KIV80819.1"/>
    </source>
</evidence>
<keyword evidence="5 10" id="KW-0256">Endoplasmic reticulum</keyword>
<evidence type="ECO:0000256" key="7">
    <source>
        <dbReference type="ARBA" id="ARBA00023136"/>
    </source>
</evidence>
<keyword evidence="7 10" id="KW-0472">Membrane</keyword>
<evidence type="ECO:0000313" key="13">
    <source>
        <dbReference type="Proteomes" id="UP000053599"/>
    </source>
</evidence>
<dbReference type="GO" id="GO:0006488">
    <property type="term" value="P:dolichol-linked oligosaccharide biosynthetic process"/>
    <property type="evidence" value="ECO:0007669"/>
    <property type="project" value="InterPro"/>
</dbReference>
<feature type="transmembrane region" description="Helical" evidence="10">
    <location>
        <begin position="99"/>
        <end position="119"/>
    </location>
</feature>
<organism evidence="12 13">
    <name type="scientific">Exophiala sideris</name>
    <dbReference type="NCBI Taxonomy" id="1016849"/>
    <lineage>
        <taxon>Eukaryota</taxon>
        <taxon>Fungi</taxon>
        <taxon>Dikarya</taxon>
        <taxon>Ascomycota</taxon>
        <taxon>Pezizomycotina</taxon>
        <taxon>Eurotiomycetes</taxon>
        <taxon>Chaetothyriomycetidae</taxon>
        <taxon>Chaetothyriales</taxon>
        <taxon>Herpotrichiellaceae</taxon>
        <taxon>Exophiala</taxon>
    </lineage>
</organism>
<comment type="caution">
    <text evidence="10">Lacks conserved residue(s) required for the propagation of feature annotation.</text>
</comment>
<evidence type="ECO:0000256" key="5">
    <source>
        <dbReference type="ARBA" id="ARBA00022824"/>
    </source>
</evidence>
<feature type="transmembrane region" description="Helical" evidence="10">
    <location>
        <begin position="457"/>
        <end position="480"/>
    </location>
</feature>
<dbReference type="Proteomes" id="UP000053599">
    <property type="component" value="Unassembled WGS sequence"/>
</dbReference>
<dbReference type="HOGENOM" id="CLU_023360_3_0_1"/>
<dbReference type="AlphaFoldDB" id="A0A0D1YIG9"/>
<evidence type="ECO:0000256" key="3">
    <source>
        <dbReference type="ARBA" id="ARBA00010288"/>
    </source>
</evidence>
<dbReference type="OrthoDB" id="9979195at2759"/>
<feature type="transmembrane region" description="Helical" evidence="10">
    <location>
        <begin position="12"/>
        <end position="31"/>
    </location>
</feature>
<comment type="pathway">
    <text evidence="2">Protein modification; protein glycosylation.</text>
</comment>
<evidence type="ECO:0000256" key="10">
    <source>
        <dbReference type="RuleBase" id="RU365067"/>
    </source>
</evidence>
<sequence>MADKTEARPPGSGTLLLILIQVASRALTFIGNQFLLRFLSPSLLGIAVQLELVSVTSLYFARESLRVALQRQPPASHGADSNGSSPPGKNSPGKATQTVVNLSYLAVLLGFGVSTAFGFSYIRSAPSEVLESPYFDVSFQIYAAATLVELLAEPSFVVIQQKALYADRARAETSAAMARCFSACIVAVICHRRAFAPSILPFAVGQASYALVLLTLYLVPVLRLSRHEHFDLTPRKVGATPAGPGTDGPETYYSGFFHRAILSLTATMYMQSIFKLLLTQGDALILSFLSSLADQGAFALASNYGGLLARLVFQPVEESSRNTFGRLLSVPASTMDSPKSETATTSQASVRQALRYLANTLHFYLLMALPLVSIAPYILPLVVKHIIGAGWYTSSTAALLATYCYYIPLMAVNGILDAFVTSVATPTQLRIQSGWMLLFTGIYGVGAWAMLKKFELGAVGLVGANMVNMALRIIWSLDFLRRWVSEHDKAEEGLPGQVTRESLPASASVVSTGLVILASRLQDLGGPTQDNGELNRQFLGFQTASIVLLGSTILFAEREFLIQMLESIVPQRLAAKIPGLNKRRQIHSSTNSTSKQTKSES</sequence>
<keyword evidence="10" id="KW-0813">Transport</keyword>
<evidence type="ECO:0000256" key="1">
    <source>
        <dbReference type="ARBA" id="ARBA00004477"/>
    </source>
</evidence>
<gene>
    <name evidence="12" type="ORF">PV11_08295</name>
</gene>
<dbReference type="GO" id="GO:0034203">
    <property type="term" value="P:glycolipid translocation"/>
    <property type="evidence" value="ECO:0007669"/>
    <property type="project" value="TreeGrafter"/>
</dbReference>
<feature type="transmembrane region" description="Helical" evidence="10">
    <location>
        <begin position="43"/>
        <end position="61"/>
    </location>
</feature>
<feature type="transmembrane region" description="Helical" evidence="10">
    <location>
        <begin position="433"/>
        <end position="451"/>
    </location>
</feature>
<dbReference type="STRING" id="1016849.A0A0D1YIG9"/>
<keyword evidence="6 10" id="KW-1133">Transmembrane helix</keyword>
<feature type="region of interest" description="Disordered" evidence="11">
    <location>
        <begin position="72"/>
        <end position="95"/>
    </location>
</feature>
<keyword evidence="4 10" id="KW-0812">Transmembrane</keyword>
<name>A0A0D1YIG9_9EURO</name>
<dbReference type="PANTHER" id="PTHR13117">
    <property type="entry name" value="ENDOPLASMIC RETICULUM MULTISPAN TRANSMEMBRANE PROTEIN-RELATED"/>
    <property type="match status" value="1"/>
</dbReference>
<feature type="compositionally biased region" description="Low complexity" evidence="11">
    <location>
        <begin position="81"/>
        <end position="94"/>
    </location>
</feature>